<keyword evidence="2" id="KW-0813">Transport</keyword>
<evidence type="ECO:0000256" key="3">
    <source>
        <dbReference type="ARBA" id="ARBA00022475"/>
    </source>
</evidence>
<accession>A0A2M7GY94</accession>
<feature type="domain" description="Type II secretion system protein GspC N-terminal" evidence="10">
    <location>
        <begin position="29"/>
        <end position="131"/>
    </location>
</feature>
<proteinExistence type="predicted"/>
<feature type="region of interest" description="Disordered" evidence="9">
    <location>
        <begin position="174"/>
        <end position="226"/>
    </location>
</feature>
<keyword evidence="7" id="KW-1133">Transmembrane helix</keyword>
<evidence type="ECO:0000256" key="6">
    <source>
        <dbReference type="ARBA" id="ARBA00022927"/>
    </source>
</evidence>
<evidence type="ECO:0000256" key="1">
    <source>
        <dbReference type="ARBA" id="ARBA00004533"/>
    </source>
</evidence>
<organism evidence="11 12">
    <name type="scientific">bacterium (Candidatus Ratteibacteria) CG15_BIG_FIL_POST_REV_8_21_14_020_41_12</name>
    <dbReference type="NCBI Taxonomy" id="2014291"/>
    <lineage>
        <taxon>Bacteria</taxon>
        <taxon>Candidatus Ratteibacteria</taxon>
    </lineage>
</organism>
<keyword evidence="5" id="KW-0812">Transmembrane</keyword>
<evidence type="ECO:0000256" key="5">
    <source>
        <dbReference type="ARBA" id="ARBA00022692"/>
    </source>
</evidence>
<dbReference type="EMBL" id="PFFY01000210">
    <property type="protein sequence ID" value="PIW33170.1"/>
    <property type="molecule type" value="Genomic_DNA"/>
</dbReference>
<dbReference type="Gene3D" id="2.30.30.830">
    <property type="match status" value="1"/>
</dbReference>
<evidence type="ECO:0000256" key="7">
    <source>
        <dbReference type="ARBA" id="ARBA00022989"/>
    </source>
</evidence>
<sequence>MILAMKIKSLLLMLFILNLPLAFLQAKTEENSPDDYSIIYERDLFNLAPKKKGKPVVIKPLFIPLAQRLRLKGIITKENPLESLAVIEILGGGKQEIYRVGNLVENGKILEILKESVVLLNEEGKEERLLLAIETLPETGRIAQRKTASNQFIFSPLLRESGPPQQTPLFSQKEVKGEFSSGGWDKTLPEKAYSSSESSAVSGSQLLPSKETLSSPTSKTTGITTQGEGELGLSIFPYTIGEGGRTTSISWKVTSAAEGSETNLYWSYLSDFSDSDEFSDHTQYRNKGKTFSGTQQEFSDTISISPTSSTGILALIYAKIDGREKTFGPIPIRISNL</sequence>
<feature type="compositionally biased region" description="Polar residues" evidence="9">
    <location>
        <begin position="205"/>
        <end position="226"/>
    </location>
</feature>
<reference evidence="12" key="1">
    <citation type="submission" date="2017-09" db="EMBL/GenBank/DDBJ databases">
        <title>Depth-based differentiation of microbial function through sediment-hosted aquifers and enrichment of novel symbionts in the deep terrestrial subsurface.</title>
        <authorList>
            <person name="Probst A.J."/>
            <person name="Ladd B."/>
            <person name="Jarett J.K."/>
            <person name="Geller-Mcgrath D.E."/>
            <person name="Sieber C.M.K."/>
            <person name="Emerson J.B."/>
            <person name="Anantharaman K."/>
            <person name="Thomas B.C."/>
            <person name="Malmstrom R."/>
            <person name="Stieglmeier M."/>
            <person name="Klingl A."/>
            <person name="Woyke T."/>
            <person name="Ryan C.M."/>
            <person name="Banfield J.F."/>
        </authorList>
    </citation>
    <scope>NUCLEOTIDE SEQUENCE [LARGE SCALE GENOMIC DNA]</scope>
</reference>
<keyword evidence="6" id="KW-0653">Protein transport</keyword>
<comment type="caution">
    <text evidence="11">The sequence shown here is derived from an EMBL/GenBank/DDBJ whole genome shotgun (WGS) entry which is preliminary data.</text>
</comment>
<keyword evidence="4" id="KW-0997">Cell inner membrane</keyword>
<evidence type="ECO:0000256" key="2">
    <source>
        <dbReference type="ARBA" id="ARBA00022448"/>
    </source>
</evidence>
<dbReference type="Proteomes" id="UP000230025">
    <property type="component" value="Unassembled WGS sequence"/>
</dbReference>
<gene>
    <name evidence="11" type="ORF">COW28_04490</name>
</gene>
<evidence type="ECO:0000259" key="10">
    <source>
        <dbReference type="Pfam" id="PF11356"/>
    </source>
</evidence>
<feature type="compositionally biased region" description="Low complexity" evidence="9">
    <location>
        <begin position="194"/>
        <end position="204"/>
    </location>
</feature>
<protein>
    <recommendedName>
        <fullName evidence="10">Type II secretion system protein GspC N-terminal domain-containing protein</fullName>
    </recommendedName>
</protein>
<evidence type="ECO:0000256" key="8">
    <source>
        <dbReference type="ARBA" id="ARBA00023136"/>
    </source>
</evidence>
<dbReference type="AlphaFoldDB" id="A0A2M7GY94"/>
<dbReference type="Pfam" id="PF11356">
    <property type="entry name" value="T2SSC"/>
    <property type="match status" value="1"/>
</dbReference>
<dbReference type="GO" id="GO:0005886">
    <property type="term" value="C:plasma membrane"/>
    <property type="evidence" value="ECO:0007669"/>
    <property type="project" value="UniProtKB-SubCell"/>
</dbReference>
<comment type="subcellular location">
    <subcellularLocation>
        <location evidence="1">Cell inner membrane</location>
    </subcellularLocation>
</comment>
<evidence type="ECO:0000313" key="11">
    <source>
        <dbReference type="EMBL" id="PIW33170.1"/>
    </source>
</evidence>
<evidence type="ECO:0000256" key="4">
    <source>
        <dbReference type="ARBA" id="ARBA00022519"/>
    </source>
</evidence>
<keyword evidence="8" id="KW-0472">Membrane</keyword>
<evidence type="ECO:0000313" key="12">
    <source>
        <dbReference type="Proteomes" id="UP000230025"/>
    </source>
</evidence>
<dbReference type="InterPro" id="IPR024961">
    <property type="entry name" value="T2SS_GspC_N"/>
</dbReference>
<name>A0A2M7GY94_9BACT</name>
<keyword evidence="3" id="KW-1003">Cell membrane</keyword>
<evidence type="ECO:0000256" key="9">
    <source>
        <dbReference type="SAM" id="MobiDB-lite"/>
    </source>
</evidence>
<dbReference type="GO" id="GO:0015031">
    <property type="term" value="P:protein transport"/>
    <property type="evidence" value="ECO:0007669"/>
    <property type="project" value="UniProtKB-KW"/>
</dbReference>